<dbReference type="GO" id="GO:0071555">
    <property type="term" value="P:cell wall organization"/>
    <property type="evidence" value="ECO:0007669"/>
    <property type="project" value="UniProtKB-KW"/>
</dbReference>
<sequence length="434" mass="48369">MNDISRRSFTAMTVLAPLIGRVALPRHDRVAVASEPPIDGPDGLSIEWLPAPYQRYGSEPVTYGNHDIAHRPSAPSLTRVVIHDTEETYDNTIKLVENPSYLAWNYTVRSSDGHVAQHLDPKDIGWHAGNWYYNMHALGLEHEGKALEGTAWYTDAMYRSSAALVRYLCDEYSIPLTRGHVIGHDEVPGTDTEHIKGMHWDPGPFWNWARYFYLLGSPLANGTVSTRPKRDDVVRILPDFKRNTQIYDGQVITGVNFVTARQAPSHNAPTIVDVGISPEPATTEPSDVGARLNTGAEYVVAEVGGKDDEWIAVWYLGAKAWFHNPVTQPVARVVPGARTVTVVSRTPGYGRAYPETSAYPDRAWVQPDAALPYVLEPGQRYVVIDPEPATDYYRSKTFDSPPPTDHVDVVGHDRYVCVFLGHRQGYLKAKDVQS</sequence>
<dbReference type="RefSeq" id="WP_154563110.1">
    <property type="nucleotide sequence ID" value="NZ_VUMG01000002.1"/>
</dbReference>
<gene>
    <name evidence="6" type="ORF">FYJ43_06890</name>
</gene>
<proteinExistence type="predicted"/>
<dbReference type="PANTHER" id="PTHR30417:SF1">
    <property type="entry name" value="N-ACETYLMURAMOYL-L-ALANINE AMIDASE AMID"/>
    <property type="match status" value="1"/>
</dbReference>
<dbReference type="GO" id="GO:0009254">
    <property type="term" value="P:peptidoglycan turnover"/>
    <property type="evidence" value="ECO:0007669"/>
    <property type="project" value="TreeGrafter"/>
</dbReference>
<dbReference type="EC" id="3.5.1.28" evidence="2"/>
<evidence type="ECO:0000256" key="2">
    <source>
        <dbReference type="ARBA" id="ARBA00011901"/>
    </source>
</evidence>
<dbReference type="FunFam" id="3.40.80.10:FF:000006">
    <property type="entry name" value="N-acetylmuramoyl-L-alanine amidase"/>
    <property type="match status" value="1"/>
</dbReference>
<feature type="domain" description="N-acetylmuramoyl-L-alanine amidase" evidence="5">
    <location>
        <begin position="63"/>
        <end position="203"/>
    </location>
</feature>
<evidence type="ECO:0000256" key="4">
    <source>
        <dbReference type="ARBA" id="ARBA00023316"/>
    </source>
</evidence>
<dbReference type="Proteomes" id="UP000466104">
    <property type="component" value="Unassembled WGS sequence"/>
</dbReference>
<evidence type="ECO:0000256" key="3">
    <source>
        <dbReference type="ARBA" id="ARBA00022801"/>
    </source>
</evidence>
<dbReference type="GO" id="GO:0008745">
    <property type="term" value="F:N-acetylmuramoyl-L-alanine amidase activity"/>
    <property type="evidence" value="ECO:0007669"/>
    <property type="project" value="UniProtKB-EC"/>
</dbReference>
<dbReference type="InterPro" id="IPR051206">
    <property type="entry name" value="NAMLAA_amidase_2"/>
</dbReference>
<evidence type="ECO:0000313" key="6">
    <source>
        <dbReference type="EMBL" id="MSS45768.1"/>
    </source>
</evidence>
<dbReference type="InterPro" id="IPR002502">
    <property type="entry name" value="Amidase_domain"/>
</dbReference>
<dbReference type="AlphaFoldDB" id="A0A7K0J7Q0"/>
<evidence type="ECO:0000259" key="5">
    <source>
        <dbReference type="SMART" id="SM00644"/>
    </source>
</evidence>
<dbReference type="SMART" id="SM00644">
    <property type="entry name" value="Ami_2"/>
    <property type="match status" value="1"/>
</dbReference>
<dbReference type="EMBL" id="VUMG01000002">
    <property type="protein sequence ID" value="MSS45768.1"/>
    <property type="molecule type" value="Genomic_DNA"/>
</dbReference>
<keyword evidence="3" id="KW-0378">Hydrolase</keyword>
<dbReference type="Gene3D" id="3.40.80.10">
    <property type="entry name" value="Peptidoglycan recognition protein-like"/>
    <property type="match status" value="1"/>
</dbReference>
<dbReference type="PANTHER" id="PTHR30417">
    <property type="entry name" value="N-ACETYLMURAMOYL-L-ALANINE AMIDASE AMID"/>
    <property type="match status" value="1"/>
</dbReference>
<dbReference type="SUPFAM" id="SSF55846">
    <property type="entry name" value="N-acetylmuramoyl-L-alanine amidase-like"/>
    <property type="match status" value="1"/>
</dbReference>
<accession>A0A7K0J7Q0</accession>
<dbReference type="Pfam" id="PF01510">
    <property type="entry name" value="Amidase_2"/>
    <property type="match status" value="1"/>
</dbReference>
<comment type="catalytic activity">
    <reaction evidence="1">
        <text>Hydrolyzes the link between N-acetylmuramoyl residues and L-amino acid residues in certain cell-wall glycopeptides.</text>
        <dbReference type="EC" id="3.5.1.28"/>
    </reaction>
</comment>
<dbReference type="GO" id="GO:0009253">
    <property type="term" value="P:peptidoglycan catabolic process"/>
    <property type="evidence" value="ECO:0007669"/>
    <property type="project" value="InterPro"/>
</dbReference>
<protein>
    <recommendedName>
        <fullName evidence="2">N-acetylmuramoyl-L-alanine amidase</fullName>
        <ecNumber evidence="2">3.5.1.28</ecNumber>
    </recommendedName>
</protein>
<comment type="caution">
    <text evidence="6">The sequence shown here is derived from an EMBL/GenBank/DDBJ whole genome shotgun (WGS) entry which is preliminary data.</text>
</comment>
<evidence type="ECO:0000256" key="1">
    <source>
        <dbReference type="ARBA" id="ARBA00001561"/>
    </source>
</evidence>
<evidence type="ECO:0000313" key="7">
    <source>
        <dbReference type="Proteomes" id="UP000466104"/>
    </source>
</evidence>
<dbReference type="CDD" id="cd06583">
    <property type="entry name" value="PGRP"/>
    <property type="match status" value="1"/>
</dbReference>
<keyword evidence="7" id="KW-1185">Reference proteome</keyword>
<reference evidence="6 7" key="1">
    <citation type="submission" date="2019-08" db="EMBL/GenBank/DDBJ databases">
        <title>In-depth cultivation of the pig gut microbiome towards novel bacterial diversity and tailored functional studies.</title>
        <authorList>
            <person name="Wylensek D."/>
            <person name="Hitch T.C.A."/>
            <person name="Clavel T."/>
        </authorList>
    </citation>
    <scope>NUCLEOTIDE SEQUENCE [LARGE SCALE GENOMIC DNA]</scope>
    <source>
        <strain evidence="6 7">WCA-380-WT-3A</strain>
    </source>
</reference>
<organism evidence="6 7">
    <name type="scientific">Cutibacterium porci</name>
    <dbReference type="NCBI Taxonomy" id="2605781"/>
    <lineage>
        <taxon>Bacteria</taxon>
        <taxon>Bacillati</taxon>
        <taxon>Actinomycetota</taxon>
        <taxon>Actinomycetes</taxon>
        <taxon>Propionibacteriales</taxon>
        <taxon>Propionibacteriaceae</taxon>
        <taxon>Cutibacterium</taxon>
    </lineage>
</organism>
<keyword evidence="4" id="KW-0961">Cell wall biogenesis/degradation</keyword>
<dbReference type="InterPro" id="IPR036505">
    <property type="entry name" value="Amidase/PGRP_sf"/>
</dbReference>
<name>A0A7K0J7Q0_9ACTN</name>